<dbReference type="PhylomeDB" id="A0A1B0G4A6"/>
<organism evidence="1 2">
    <name type="scientific">Glossina morsitans morsitans</name>
    <name type="common">Savannah tsetse fly</name>
    <dbReference type="NCBI Taxonomy" id="37546"/>
    <lineage>
        <taxon>Eukaryota</taxon>
        <taxon>Metazoa</taxon>
        <taxon>Ecdysozoa</taxon>
        <taxon>Arthropoda</taxon>
        <taxon>Hexapoda</taxon>
        <taxon>Insecta</taxon>
        <taxon>Pterygota</taxon>
        <taxon>Neoptera</taxon>
        <taxon>Endopterygota</taxon>
        <taxon>Diptera</taxon>
        <taxon>Brachycera</taxon>
        <taxon>Muscomorpha</taxon>
        <taxon>Hippoboscoidea</taxon>
        <taxon>Glossinidae</taxon>
        <taxon>Glossina</taxon>
    </lineage>
</organism>
<evidence type="ECO:0000313" key="2">
    <source>
        <dbReference type="Proteomes" id="UP000092444"/>
    </source>
</evidence>
<sequence>MLEYFNFLAMFRKRRRFNGDDGNGDNSGNNYSLFNNLIGSCNFLFGVSSNDFDRSSDIGICVDTLFNLNESFVTVLDELDARVEKFRKHALDLQEKCDFLRMFIDKSNEFMQNLRGVNARLSTVERDRSLDGQMEQECLLESWGRC</sequence>
<keyword evidence="2" id="KW-1185">Reference proteome</keyword>
<proteinExistence type="predicted"/>
<dbReference type="EMBL" id="CCAG010022437">
    <property type="status" value="NOT_ANNOTATED_CDS"/>
    <property type="molecule type" value="Genomic_DNA"/>
</dbReference>
<evidence type="ECO:0000313" key="1">
    <source>
        <dbReference type="EnsemblMetazoa" id="GMOY008153-PA"/>
    </source>
</evidence>
<reference evidence="1" key="1">
    <citation type="submission" date="2020-05" db="UniProtKB">
        <authorList>
            <consortium name="EnsemblMetazoa"/>
        </authorList>
    </citation>
    <scope>IDENTIFICATION</scope>
    <source>
        <strain evidence="1">Yale</strain>
    </source>
</reference>
<dbReference type="STRING" id="37546.A0A1B0G4A6"/>
<dbReference type="Proteomes" id="UP000092444">
    <property type="component" value="Unassembled WGS sequence"/>
</dbReference>
<protein>
    <submittedName>
        <fullName evidence="1">Uncharacterized protein</fullName>
    </submittedName>
</protein>
<dbReference type="EnsemblMetazoa" id="GMOY008153-RA">
    <property type="protein sequence ID" value="GMOY008153-PA"/>
    <property type="gene ID" value="GMOY008153"/>
</dbReference>
<dbReference type="AlphaFoldDB" id="A0A1B0G4A6"/>
<name>A0A1B0G4A6_GLOMM</name>
<accession>A0A1B0G4A6</accession>